<dbReference type="HOGENOM" id="CLU_876808_0_0_6"/>
<sequence length="317" mass="33885">MKLASLASILGVTLVLSACTTPSVTAQSYDQVYESYLQGHLEMLKTQAPWMTEAQRLAHAKAQADEVIKSLKAQERLGGVVPPVLVPLLQPPAVDASKPVEVPQPAQSAAQTLVPQPQPSATSAQAEPTTLSNASSQSEAPVTAPEKGAQEESLAGTYVIEGGSYSMTVEQEGNALVVVDGNKRSRYEPQGDGSYRYYNPVSGSTFSLRFDDHGRVEADRVPSEGTPSILARVDAPIAADAATDNQAHLAIAQRYSELAQNDPDNAQAWTMCAAVAFKRSQSDGEDFSRYARQMADNLKLMDANGNPCSDAIPDVYW</sequence>
<evidence type="ECO:0000256" key="2">
    <source>
        <dbReference type="SAM" id="SignalP"/>
    </source>
</evidence>
<dbReference type="EMBL" id="AP013068">
    <property type="protein sequence ID" value="BAN45737.1"/>
    <property type="molecule type" value="Genomic_DNA"/>
</dbReference>
<dbReference type="STRING" id="1245471.PCA10_00050"/>
<dbReference type="RefSeq" id="WP_016489949.1">
    <property type="nucleotide sequence ID" value="NC_021499.1"/>
</dbReference>
<accession>S6ABQ4</accession>
<dbReference type="OrthoDB" id="7596867at2"/>
<reference evidence="3 4" key="1">
    <citation type="journal article" date="2013" name="Genome Announc.">
        <title>Complete Genome Sequence of the Carbazole Degrader Pseudomonas resinovorans Strain CA10 (NBRC 106553).</title>
        <authorList>
            <person name="Shintani M."/>
            <person name="Hosoyama A."/>
            <person name="Ohji S."/>
            <person name="Tsuchikane K."/>
            <person name="Takarada H."/>
            <person name="Yamazoe A."/>
            <person name="Fujita N."/>
            <person name="Nojiri H."/>
        </authorList>
    </citation>
    <scope>NUCLEOTIDE SEQUENCE [LARGE SCALE GENOMIC DNA]</scope>
    <source>
        <strain evidence="3 4">NBRC 106553</strain>
    </source>
</reference>
<evidence type="ECO:0000313" key="3">
    <source>
        <dbReference type="EMBL" id="BAN45737.1"/>
    </source>
</evidence>
<proteinExistence type="predicted"/>
<dbReference type="Proteomes" id="UP000015503">
    <property type="component" value="Chromosome"/>
</dbReference>
<gene>
    <name evidence="3" type="ORF">PCA10_00050</name>
</gene>
<dbReference type="PROSITE" id="PS51257">
    <property type="entry name" value="PROKAR_LIPOPROTEIN"/>
    <property type="match status" value="1"/>
</dbReference>
<name>S6ABQ4_METRE</name>
<evidence type="ECO:0008006" key="5">
    <source>
        <dbReference type="Google" id="ProtNLM"/>
    </source>
</evidence>
<dbReference type="KEGG" id="pre:PCA10_00050"/>
<feature type="signal peptide" evidence="2">
    <location>
        <begin position="1"/>
        <end position="26"/>
    </location>
</feature>
<feature type="compositionally biased region" description="Polar residues" evidence="1">
    <location>
        <begin position="105"/>
        <end position="140"/>
    </location>
</feature>
<keyword evidence="2" id="KW-0732">Signal</keyword>
<evidence type="ECO:0000256" key="1">
    <source>
        <dbReference type="SAM" id="MobiDB-lite"/>
    </source>
</evidence>
<protein>
    <recommendedName>
        <fullName evidence="5">Lipoprotein</fullName>
    </recommendedName>
</protein>
<feature type="chain" id="PRO_5004535506" description="Lipoprotein" evidence="2">
    <location>
        <begin position="27"/>
        <end position="317"/>
    </location>
</feature>
<feature type="region of interest" description="Disordered" evidence="1">
    <location>
        <begin position="97"/>
        <end position="153"/>
    </location>
</feature>
<keyword evidence="4" id="KW-1185">Reference proteome</keyword>
<dbReference type="PATRIC" id="fig|1245471.3.peg.5"/>
<evidence type="ECO:0000313" key="4">
    <source>
        <dbReference type="Proteomes" id="UP000015503"/>
    </source>
</evidence>
<organism evidence="3 4">
    <name type="scientific">Metapseudomonas resinovorans NBRC 106553</name>
    <dbReference type="NCBI Taxonomy" id="1245471"/>
    <lineage>
        <taxon>Bacteria</taxon>
        <taxon>Pseudomonadati</taxon>
        <taxon>Pseudomonadota</taxon>
        <taxon>Gammaproteobacteria</taxon>
        <taxon>Pseudomonadales</taxon>
        <taxon>Pseudomonadaceae</taxon>
        <taxon>Metapseudomonas</taxon>
    </lineage>
</organism>
<dbReference type="eggNOG" id="ENOG502ZSSR">
    <property type="taxonomic scope" value="Bacteria"/>
</dbReference>
<dbReference type="AlphaFoldDB" id="S6ABQ4"/>